<dbReference type="InterPro" id="IPR053905">
    <property type="entry name" value="EF-G-like_DII"/>
</dbReference>
<dbReference type="PROSITE" id="PS51722">
    <property type="entry name" value="G_TR_2"/>
    <property type="match status" value="1"/>
</dbReference>
<dbReference type="EMBL" id="APND01000001">
    <property type="protein sequence ID" value="MES1927820.1"/>
    <property type="molecule type" value="Genomic_DNA"/>
</dbReference>
<dbReference type="SUPFAM" id="SSF50447">
    <property type="entry name" value="Translation proteins"/>
    <property type="match status" value="2"/>
</dbReference>
<dbReference type="CDD" id="cd01887">
    <property type="entry name" value="IF2_eIF5B"/>
    <property type="match status" value="1"/>
</dbReference>
<keyword evidence="3 8" id="KW-0963">Cytoplasm</keyword>
<dbReference type="InterPro" id="IPR013575">
    <property type="entry name" value="IF2_assoc_dom_bac"/>
</dbReference>
<evidence type="ECO:0000313" key="14">
    <source>
        <dbReference type="Proteomes" id="UP001460888"/>
    </source>
</evidence>
<evidence type="ECO:0000256" key="1">
    <source>
        <dbReference type="ARBA" id="ARBA00007733"/>
    </source>
</evidence>
<dbReference type="CDD" id="cd03702">
    <property type="entry name" value="IF2_mtIF2_II"/>
    <property type="match status" value="1"/>
</dbReference>
<dbReference type="Pfam" id="PF00009">
    <property type="entry name" value="GTP_EFTU"/>
    <property type="match status" value="1"/>
</dbReference>
<keyword evidence="4 8" id="KW-0396">Initiation factor</keyword>
<evidence type="ECO:0000256" key="2">
    <source>
        <dbReference type="ARBA" id="ARBA00020675"/>
    </source>
</evidence>
<evidence type="ECO:0000256" key="4">
    <source>
        <dbReference type="ARBA" id="ARBA00022540"/>
    </source>
</evidence>
<feature type="domain" description="Tr-type G" evidence="12">
    <location>
        <begin position="372"/>
        <end position="544"/>
    </location>
</feature>
<dbReference type="InterPro" id="IPR036925">
    <property type="entry name" value="TIF_IF2_dom3_sf"/>
</dbReference>
<evidence type="ECO:0000256" key="6">
    <source>
        <dbReference type="ARBA" id="ARBA00022917"/>
    </source>
</evidence>
<dbReference type="HAMAP" id="MF_00100_B">
    <property type="entry name" value="IF_2_B"/>
    <property type="match status" value="1"/>
</dbReference>
<dbReference type="Pfam" id="PF04760">
    <property type="entry name" value="IF2_N"/>
    <property type="match status" value="2"/>
</dbReference>
<comment type="similarity">
    <text evidence="1 8 9">Belongs to the TRAFAC class translation factor GTPase superfamily. Classic translation factor GTPase family. IF-2 subfamily.</text>
</comment>
<comment type="function">
    <text evidence="8 9">One of the essential components for the initiation of protein synthesis. Protects formylmethionyl-tRNA from spontaneous hydrolysis and promotes its binding to the 30S ribosomal subunits. Also involved in the hydrolysis of GTP during the formation of the 70S ribosomal complex.</text>
</comment>
<keyword evidence="7 8" id="KW-0342">GTP-binding</keyword>
<dbReference type="Pfam" id="PF08364">
    <property type="entry name" value="IF2_assoc"/>
    <property type="match status" value="1"/>
</dbReference>
<evidence type="ECO:0000256" key="10">
    <source>
        <dbReference type="SAM" id="Coils"/>
    </source>
</evidence>
<feature type="binding site" evidence="8">
    <location>
        <begin position="427"/>
        <end position="431"/>
    </location>
    <ligand>
        <name>GTP</name>
        <dbReference type="ChEBI" id="CHEBI:37565"/>
    </ligand>
</feature>
<dbReference type="InterPro" id="IPR015760">
    <property type="entry name" value="TIF_IF2"/>
</dbReference>
<evidence type="ECO:0000313" key="13">
    <source>
        <dbReference type="EMBL" id="MES1927820.1"/>
    </source>
</evidence>
<dbReference type="InterPro" id="IPR000178">
    <property type="entry name" value="TF_IF2_bacterial-like"/>
</dbReference>
<accession>A0ABV2AW40</accession>
<dbReference type="Pfam" id="PF11987">
    <property type="entry name" value="IF-2"/>
    <property type="match status" value="1"/>
</dbReference>
<dbReference type="Proteomes" id="UP001460888">
    <property type="component" value="Unassembled WGS sequence"/>
</dbReference>
<dbReference type="GO" id="GO:0003743">
    <property type="term" value="F:translation initiation factor activity"/>
    <property type="evidence" value="ECO:0007669"/>
    <property type="project" value="UniProtKB-KW"/>
</dbReference>
<dbReference type="NCBIfam" id="TIGR00487">
    <property type="entry name" value="IF-2"/>
    <property type="match status" value="1"/>
</dbReference>
<dbReference type="SUPFAM" id="SSF46955">
    <property type="entry name" value="Putative DNA-binding domain"/>
    <property type="match status" value="1"/>
</dbReference>
<dbReference type="Gene3D" id="3.40.50.300">
    <property type="entry name" value="P-loop containing nucleotide triphosphate hydrolases"/>
    <property type="match status" value="1"/>
</dbReference>
<name>A0ABV2AW40_9GAMM</name>
<evidence type="ECO:0000256" key="9">
    <source>
        <dbReference type="RuleBase" id="RU000644"/>
    </source>
</evidence>
<sequence length="881" mass="95411">MAQTTVKQLASEVGIPVERLITRLAEAGVSASTESDGISDEDKLKLLRHLRDSGGGSKSGGKLGTRKSGGVSLRRRSTSELKVNTGRGATSGRTVSVEVRKRRTYANRGEQADQADPAAQEEQAREQEALDQAKKAEHDREAEAAAEKARIEEAERAEADAKAQREQEEAQRQAAEERARREAQVNAEREAKEKADREALDKERAKRTVSVDDARSRAQENLRRAAESHGRTEEDVKREKDRGKRKELHVAEGKQGRRKSKKKRVTRGNKVNVATEHGFERPTAPVVRDVEIPELITVADLAQRMAVKGGDLLKRMMKLGVMATINQTVDQDTAHLLVEEMGHNPKPVKAESAEETLIDEVRAEEEEVEGVSRAPVVTIMGHVDHGKTSLLDYIRRTKVQAGEAGGITQHIGAYHVKHDKGAITFIDTPGHAAFTRMRARGAEITDIAILIVAADDGVMPQTKESIQHARAAGVPMVVAVTKMDVASADIEKVKAGLSAENIIPEDWGGDTMVVPVSSHTGDGVDDLLDAILLQAEVAEFSAPVDVPARGTVIESSLEKGRGPVATILVKAGTLKRGDAILAGPHFGRVRAMFNELGEQVKSAGPSIPVEVLGLSGTPEAGDDAFVVANEKRAREIADQRDERQRENKLAQQQAARLEEVFSAIGEKGEHEAKDLNLLIKGDVQGSVEALVESLAKIPSEEVKIRMISSGVGGISESDVELALASKAIIIGFNVRADAKARKVIQESGVDVRYYSVIYEAIQDVTDAVSGLLGTEVREEIIGLAEVRDVFRSSKLGAIAGCLVADGAVVRGQPIRVLRDNVVVYEGELESLRRHKDDVNRVPAGTECGIGVKNYNDIKPGDQIEVYERTEVQRAVQTAEPA</sequence>
<evidence type="ECO:0000259" key="12">
    <source>
        <dbReference type="PROSITE" id="PS51722"/>
    </source>
</evidence>
<dbReference type="InterPro" id="IPR005225">
    <property type="entry name" value="Small_GTP-bd"/>
</dbReference>
<gene>
    <name evidence="8 13" type="primary">infB</name>
    <name evidence="13" type="ORF">SADO_01150</name>
</gene>
<dbReference type="CDD" id="cd03692">
    <property type="entry name" value="mtIF2_IVc"/>
    <property type="match status" value="1"/>
</dbReference>
<feature type="coiled-coil region" evidence="10">
    <location>
        <begin position="633"/>
        <end position="660"/>
    </location>
</feature>
<dbReference type="InterPro" id="IPR023115">
    <property type="entry name" value="TIF_IF2_dom3"/>
</dbReference>
<evidence type="ECO:0000256" key="11">
    <source>
        <dbReference type="SAM" id="MobiDB-lite"/>
    </source>
</evidence>
<feature type="region of interest" description="Disordered" evidence="11">
    <location>
        <begin position="49"/>
        <end position="268"/>
    </location>
</feature>
<keyword evidence="5 8" id="KW-0547">Nucleotide-binding</keyword>
<dbReference type="InterPro" id="IPR044145">
    <property type="entry name" value="IF2_II"/>
</dbReference>
<feature type="compositionally biased region" description="Gly residues" evidence="11">
    <location>
        <begin position="53"/>
        <end position="63"/>
    </location>
</feature>
<dbReference type="Gene3D" id="3.30.56.50">
    <property type="entry name" value="Putative DNA-binding domain, N-terminal subdomain of bacterial translation initiation factor IF2"/>
    <property type="match status" value="1"/>
</dbReference>
<feature type="binding site" evidence="8">
    <location>
        <begin position="381"/>
        <end position="388"/>
    </location>
    <ligand>
        <name>GTP</name>
        <dbReference type="ChEBI" id="CHEBI:37565"/>
    </ligand>
</feature>
<evidence type="ECO:0000256" key="5">
    <source>
        <dbReference type="ARBA" id="ARBA00022741"/>
    </source>
</evidence>
<feature type="compositionally biased region" description="Basic residues" evidence="11">
    <location>
        <begin position="256"/>
        <end position="267"/>
    </location>
</feature>
<organism evidence="13 14">
    <name type="scientific">Salinisphaera dokdonensis CL-ES53</name>
    <dbReference type="NCBI Taxonomy" id="1304272"/>
    <lineage>
        <taxon>Bacteria</taxon>
        <taxon>Pseudomonadati</taxon>
        <taxon>Pseudomonadota</taxon>
        <taxon>Gammaproteobacteria</taxon>
        <taxon>Salinisphaerales</taxon>
        <taxon>Salinisphaeraceae</taxon>
        <taxon>Salinisphaera</taxon>
    </lineage>
</organism>
<comment type="subcellular location">
    <subcellularLocation>
        <location evidence="8">Cytoplasm</location>
    </subcellularLocation>
</comment>
<keyword evidence="10" id="KW-0175">Coiled coil</keyword>
<dbReference type="Pfam" id="PF22042">
    <property type="entry name" value="EF-G_D2"/>
    <property type="match status" value="1"/>
</dbReference>
<feature type="region of interest" description="G-domain" evidence="8">
    <location>
        <begin position="375"/>
        <end position="523"/>
    </location>
</feature>
<comment type="caution">
    <text evidence="13">The sequence shown here is derived from an EMBL/GenBank/DDBJ whole genome shotgun (WGS) entry which is preliminary data.</text>
</comment>
<dbReference type="RefSeq" id="WP_353108521.1">
    <property type="nucleotide sequence ID" value="NZ_APND01000001.1"/>
</dbReference>
<proteinExistence type="inferred from homology"/>
<protein>
    <recommendedName>
        <fullName evidence="2 8">Translation initiation factor IF-2</fullName>
    </recommendedName>
</protein>
<dbReference type="PANTHER" id="PTHR43381:SF5">
    <property type="entry name" value="TR-TYPE G DOMAIN-CONTAINING PROTEIN"/>
    <property type="match status" value="1"/>
</dbReference>
<dbReference type="InterPro" id="IPR000795">
    <property type="entry name" value="T_Tr_GTP-bd_dom"/>
</dbReference>
<dbReference type="InterPro" id="IPR006847">
    <property type="entry name" value="IF2_N"/>
</dbReference>
<evidence type="ECO:0000256" key="8">
    <source>
        <dbReference type="HAMAP-Rule" id="MF_00100"/>
    </source>
</evidence>
<feature type="binding site" evidence="8">
    <location>
        <begin position="481"/>
        <end position="484"/>
    </location>
    <ligand>
        <name>GTP</name>
        <dbReference type="ChEBI" id="CHEBI:37565"/>
    </ligand>
</feature>
<dbReference type="InterPro" id="IPR027417">
    <property type="entry name" value="P-loop_NTPase"/>
</dbReference>
<reference evidence="13 14" key="1">
    <citation type="submission" date="2013-03" db="EMBL/GenBank/DDBJ databases">
        <title>Salinisphaera dokdonensis CL-ES53 Genome Sequencing.</title>
        <authorList>
            <person name="Li C."/>
            <person name="Lai Q."/>
            <person name="Shao Z."/>
        </authorList>
    </citation>
    <scope>NUCLEOTIDE SEQUENCE [LARGE SCALE GENOMIC DNA]</scope>
    <source>
        <strain evidence="13 14">CL-ES53</strain>
    </source>
</reference>
<feature type="compositionally biased region" description="Low complexity" evidence="11">
    <location>
        <begin position="112"/>
        <end position="121"/>
    </location>
</feature>
<dbReference type="InterPro" id="IPR009061">
    <property type="entry name" value="DNA-bd_dom_put_sf"/>
</dbReference>
<feature type="compositionally biased region" description="Basic and acidic residues" evidence="11">
    <location>
        <begin position="122"/>
        <end position="255"/>
    </location>
</feature>
<keyword evidence="14" id="KW-1185">Reference proteome</keyword>
<evidence type="ECO:0000256" key="7">
    <source>
        <dbReference type="ARBA" id="ARBA00023134"/>
    </source>
</evidence>
<dbReference type="InterPro" id="IPR009000">
    <property type="entry name" value="Transl_B-barrel_sf"/>
</dbReference>
<dbReference type="PANTHER" id="PTHR43381">
    <property type="entry name" value="TRANSLATION INITIATION FACTOR IF-2-RELATED"/>
    <property type="match status" value="1"/>
</dbReference>
<dbReference type="Gene3D" id="3.40.50.10050">
    <property type="entry name" value="Translation initiation factor IF- 2, domain 3"/>
    <property type="match status" value="1"/>
</dbReference>
<keyword evidence="6 8" id="KW-0648">Protein biosynthesis</keyword>
<dbReference type="SUPFAM" id="SSF52156">
    <property type="entry name" value="Initiation factor IF2/eIF5b, domain 3"/>
    <property type="match status" value="1"/>
</dbReference>
<dbReference type="NCBIfam" id="TIGR00231">
    <property type="entry name" value="small_GTP"/>
    <property type="match status" value="1"/>
</dbReference>
<dbReference type="Gene3D" id="2.40.30.10">
    <property type="entry name" value="Translation factors"/>
    <property type="match status" value="2"/>
</dbReference>
<evidence type="ECO:0000256" key="3">
    <source>
        <dbReference type="ARBA" id="ARBA00022490"/>
    </source>
</evidence>
<dbReference type="PROSITE" id="PS01176">
    <property type="entry name" value="IF2"/>
    <property type="match status" value="1"/>
</dbReference>
<dbReference type="SUPFAM" id="SSF52540">
    <property type="entry name" value="P-loop containing nucleoside triphosphate hydrolases"/>
    <property type="match status" value="1"/>
</dbReference>